<dbReference type="Pfam" id="PF12847">
    <property type="entry name" value="Methyltransf_18"/>
    <property type="match status" value="1"/>
</dbReference>
<dbReference type="AlphaFoldDB" id="A0A939IIE4"/>
<organism evidence="1 2">
    <name type="scientific">Clostridium aminobutyricum</name>
    <dbReference type="NCBI Taxonomy" id="33953"/>
    <lineage>
        <taxon>Bacteria</taxon>
        <taxon>Bacillati</taxon>
        <taxon>Bacillota</taxon>
        <taxon>Clostridia</taxon>
        <taxon>Eubacteriales</taxon>
        <taxon>Clostridiaceae</taxon>
        <taxon>Clostridium</taxon>
    </lineage>
</organism>
<accession>A0A939IIE4</accession>
<dbReference type="GO" id="GO:0160105">
    <property type="term" value="F:tRNA (adenine(22)-N1)-methyltransferase activity"/>
    <property type="evidence" value="ECO:0007669"/>
    <property type="project" value="InterPro"/>
</dbReference>
<name>A0A939IIE4_CLOAM</name>
<dbReference type="RefSeq" id="WP_206581215.1">
    <property type="nucleotide sequence ID" value="NZ_JAFJZZ010000001.1"/>
</dbReference>
<comment type="caution">
    <text evidence="1">The sequence shown here is derived from an EMBL/GenBank/DDBJ whole genome shotgun (WGS) entry which is preliminary data.</text>
</comment>
<dbReference type="GO" id="GO:0032259">
    <property type="term" value="P:methylation"/>
    <property type="evidence" value="ECO:0007669"/>
    <property type="project" value="UniProtKB-KW"/>
</dbReference>
<proteinExistence type="predicted"/>
<dbReference type="Gene3D" id="3.40.50.150">
    <property type="entry name" value="Vaccinia Virus protein VP39"/>
    <property type="match status" value="1"/>
</dbReference>
<dbReference type="PANTHER" id="PTHR38451">
    <property type="entry name" value="TRNA (ADENINE(22)-N(1))-METHYLTRANSFERASE"/>
    <property type="match status" value="1"/>
</dbReference>
<gene>
    <name evidence="1" type="ORF">JYB65_03445</name>
</gene>
<evidence type="ECO:0000313" key="1">
    <source>
        <dbReference type="EMBL" id="MBN7772409.1"/>
    </source>
</evidence>
<sequence length="245" mass="27565">MIKLSDRLQVIANLIDKGQTMADIGTDHGFLPLYLFERDISPKVILADISKGSLQKAIDNVEDKACEEENTDSAFQFRLGNGIEVLEDGEVDIVVIAGMGGALMTQILGTNLEKSKSFKKIILQPRNAPGKLRFWLQHNGFEIVSENLVREGKFICEILEIQPSGNEPGQDQVQNGQEDDIKYEVPVSLLIRNGDLAIEFVQRKLNTEINILENMGKAVEIDQEKVEKTKQRIDYLQKLLNNEVR</sequence>
<keyword evidence="2" id="KW-1185">Reference proteome</keyword>
<keyword evidence="1" id="KW-0808">Transferase</keyword>
<dbReference type="Proteomes" id="UP000664545">
    <property type="component" value="Unassembled WGS sequence"/>
</dbReference>
<dbReference type="InterPro" id="IPR029063">
    <property type="entry name" value="SAM-dependent_MTases_sf"/>
</dbReference>
<dbReference type="PANTHER" id="PTHR38451:SF1">
    <property type="entry name" value="TRNA (ADENINE(22)-N(1))-METHYLTRANSFERASE"/>
    <property type="match status" value="1"/>
</dbReference>
<dbReference type="EMBL" id="JAFJZZ010000001">
    <property type="protein sequence ID" value="MBN7772409.1"/>
    <property type="molecule type" value="Genomic_DNA"/>
</dbReference>
<protein>
    <submittedName>
        <fullName evidence="1">SAM-dependent methyltransferase</fullName>
    </submittedName>
</protein>
<evidence type="ECO:0000313" key="2">
    <source>
        <dbReference type="Proteomes" id="UP000664545"/>
    </source>
</evidence>
<keyword evidence="1" id="KW-0489">Methyltransferase</keyword>
<dbReference type="SUPFAM" id="SSF53335">
    <property type="entry name" value="S-adenosyl-L-methionine-dependent methyltransferases"/>
    <property type="match status" value="1"/>
</dbReference>
<reference evidence="1" key="1">
    <citation type="submission" date="2021-02" db="EMBL/GenBank/DDBJ databases">
        <title>Abyssanaerobacter marinus gen.nov., sp., nov, anaerobic bacterium isolated from the Onnuri vent field of Indian Ocean and suggestion of Mogibacteriaceae fam. nov., and proposal of reclassification of ambiguous this family's genus member.</title>
        <authorList>
            <person name="Kim Y.J."/>
            <person name="Yang J.-A."/>
        </authorList>
    </citation>
    <scope>NUCLEOTIDE SEQUENCE</scope>
    <source>
        <strain evidence="1">DSM 2634</strain>
    </source>
</reference>
<dbReference type="PIRSF" id="PIRSF018637">
    <property type="entry name" value="TrmK"/>
    <property type="match status" value="1"/>
</dbReference>
<dbReference type="InterPro" id="IPR006901">
    <property type="entry name" value="TrmK"/>
</dbReference>